<evidence type="ECO:0000313" key="2">
    <source>
        <dbReference type="Proteomes" id="UP000011991"/>
    </source>
</evidence>
<sequence length="62" mass="6919">MRSTEVADGPMLAPKPHCRDLGFHYRSCRSSIPGRPALICSVEGRPRISRMITNGTWFPDSC</sequence>
<proteinExistence type="predicted"/>
<comment type="caution">
    <text evidence="1">The sequence shown here is derived from an EMBL/GenBank/DDBJ whole genome shotgun (WGS) entry which is preliminary data.</text>
</comment>
<keyword evidence="2" id="KW-1185">Reference proteome</keyword>
<protein>
    <submittedName>
        <fullName evidence="1">Uncharacterized protein</fullName>
    </submittedName>
</protein>
<organism evidence="1 2">
    <name type="scientific">Rhodopirellula maiorica SM1</name>
    <dbReference type="NCBI Taxonomy" id="1265738"/>
    <lineage>
        <taxon>Bacteria</taxon>
        <taxon>Pseudomonadati</taxon>
        <taxon>Planctomycetota</taxon>
        <taxon>Planctomycetia</taxon>
        <taxon>Pirellulales</taxon>
        <taxon>Pirellulaceae</taxon>
        <taxon>Novipirellula</taxon>
    </lineage>
</organism>
<name>M5RU11_9BACT</name>
<evidence type="ECO:0000313" key="1">
    <source>
        <dbReference type="EMBL" id="EMI17464.1"/>
    </source>
</evidence>
<dbReference type="EMBL" id="ANOG01000796">
    <property type="protein sequence ID" value="EMI17464.1"/>
    <property type="molecule type" value="Genomic_DNA"/>
</dbReference>
<dbReference type="AlphaFoldDB" id="M5RU11"/>
<gene>
    <name evidence="1" type="ORF">RMSM_05607</name>
</gene>
<reference evidence="1 2" key="1">
    <citation type="journal article" date="2013" name="Mar. Genomics">
        <title>Expression of sulfatases in Rhodopirellula baltica and the diversity of sulfatases in the genus Rhodopirellula.</title>
        <authorList>
            <person name="Wegner C.E."/>
            <person name="Richter-Heitmann T."/>
            <person name="Klindworth A."/>
            <person name="Klockow C."/>
            <person name="Richter M."/>
            <person name="Achstetter T."/>
            <person name="Glockner F.O."/>
            <person name="Harder J."/>
        </authorList>
    </citation>
    <scope>NUCLEOTIDE SEQUENCE [LARGE SCALE GENOMIC DNA]</scope>
    <source>
        <strain evidence="1 2">SM1</strain>
    </source>
</reference>
<dbReference type="Proteomes" id="UP000011991">
    <property type="component" value="Unassembled WGS sequence"/>
</dbReference>
<accession>M5RU11</accession>